<keyword evidence="7" id="KW-1185">Reference proteome</keyword>
<dbReference type="EMBL" id="JACHND010000001">
    <property type="protein sequence ID" value="MBB4701871.1"/>
    <property type="molecule type" value="Genomic_DNA"/>
</dbReference>
<comment type="caution">
    <text evidence="6">The sequence shown here is derived from an EMBL/GenBank/DDBJ whole genome shotgun (WGS) entry which is preliminary data.</text>
</comment>
<dbReference type="NCBIfam" id="TIGR03856">
    <property type="entry name" value="F420_MSMEG_2906"/>
    <property type="match status" value="1"/>
</dbReference>
<keyword evidence="3" id="KW-0560">Oxidoreductase</keyword>
<sequence length="256" mass="28762">MAARFKVGAWLMPQHTSVERLRAAWREADLRGVDSIWLWDHFYPLTGEPDGTHFEGWTLLAAMAVETSRARVGVLVTDQDYRNPDLLADMARTVDHLSGGRLVLGLGAGWFERDYAEYGYEFRPGAERAEALEGYVERVKARLAKLNPPPLGEIPLLIGGDGKRVVLRTVARHADAWNTMAWRFEEGTRTLDEWCARLDRDPAEIERSCFLTAPEHLDQVDRLVAAGARHIIMQVGDPFDLGLVDRLLSLARESAA</sequence>
<evidence type="ECO:0000256" key="3">
    <source>
        <dbReference type="ARBA" id="ARBA00023002"/>
    </source>
</evidence>
<reference evidence="6 7" key="1">
    <citation type="submission" date="2020-08" db="EMBL/GenBank/DDBJ databases">
        <title>Sequencing the genomes of 1000 actinobacteria strains.</title>
        <authorList>
            <person name="Klenk H.-P."/>
        </authorList>
    </citation>
    <scope>NUCLEOTIDE SEQUENCE [LARGE SCALE GENOMIC DNA]</scope>
    <source>
        <strain evidence="6 7">DSM 45784</strain>
    </source>
</reference>
<keyword evidence="2" id="KW-0288">FMN</keyword>
<dbReference type="Pfam" id="PF00296">
    <property type="entry name" value="Bac_luciferase"/>
    <property type="match status" value="1"/>
</dbReference>
<evidence type="ECO:0000256" key="1">
    <source>
        <dbReference type="ARBA" id="ARBA00022630"/>
    </source>
</evidence>
<organism evidence="6 7">
    <name type="scientific">Sphaerisporangium siamense</name>
    <dbReference type="NCBI Taxonomy" id="795645"/>
    <lineage>
        <taxon>Bacteria</taxon>
        <taxon>Bacillati</taxon>
        <taxon>Actinomycetota</taxon>
        <taxon>Actinomycetes</taxon>
        <taxon>Streptosporangiales</taxon>
        <taxon>Streptosporangiaceae</taxon>
        <taxon>Sphaerisporangium</taxon>
    </lineage>
</organism>
<dbReference type="InterPro" id="IPR022480">
    <property type="entry name" value="F420_MSMEG2906"/>
</dbReference>
<dbReference type="PANTHER" id="PTHR42847">
    <property type="entry name" value="ALKANESULFONATE MONOOXYGENASE"/>
    <property type="match status" value="1"/>
</dbReference>
<protein>
    <submittedName>
        <fullName evidence="6">Putative F420-dependent oxidoreductase</fullName>
    </submittedName>
</protein>
<dbReference type="SUPFAM" id="SSF51679">
    <property type="entry name" value="Bacterial luciferase-like"/>
    <property type="match status" value="1"/>
</dbReference>
<dbReference type="AlphaFoldDB" id="A0A7W7DA97"/>
<dbReference type="GO" id="GO:0008726">
    <property type="term" value="F:alkanesulfonate monooxygenase activity"/>
    <property type="evidence" value="ECO:0007669"/>
    <property type="project" value="TreeGrafter"/>
</dbReference>
<evidence type="ECO:0000256" key="4">
    <source>
        <dbReference type="ARBA" id="ARBA00023033"/>
    </source>
</evidence>
<evidence type="ECO:0000313" key="7">
    <source>
        <dbReference type="Proteomes" id="UP000542210"/>
    </source>
</evidence>
<evidence type="ECO:0000259" key="5">
    <source>
        <dbReference type="Pfam" id="PF00296"/>
    </source>
</evidence>
<evidence type="ECO:0000313" key="6">
    <source>
        <dbReference type="EMBL" id="MBB4701871.1"/>
    </source>
</evidence>
<keyword evidence="1" id="KW-0285">Flavoprotein</keyword>
<dbReference type="InterPro" id="IPR050172">
    <property type="entry name" value="SsuD_RutA_monooxygenase"/>
</dbReference>
<evidence type="ECO:0000256" key="2">
    <source>
        <dbReference type="ARBA" id="ARBA00022643"/>
    </source>
</evidence>
<keyword evidence="4" id="KW-0503">Monooxygenase</keyword>
<proteinExistence type="predicted"/>
<gene>
    <name evidence="6" type="ORF">BJ982_003415</name>
</gene>
<name>A0A7W7DA97_9ACTN</name>
<dbReference type="InterPro" id="IPR011251">
    <property type="entry name" value="Luciferase-like_dom"/>
</dbReference>
<dbReference type="GO" id="GO:0046306">
    <property type="term" value="P:alkanesulfonate catabolic process"/>
    <property type="evidence" value="ECO:0007669"/>
    <property type="project" value="TreeGrafter"/>
</dbReference>
<dbReference type="PANTHER" id="PTHR42847:SF8">
    <property type="entry name" value="CONSERVED PROTEIN"/>
    <property type="match status" value="1"/>
</dbReference>
<accession>A0A7W7DA97</accession>
<feature type="domain" description="Luciferase-like" evidence="5">
    <location>
        <begin position="4"/>
        <end position="212"/>
    </location>
</feature>
<dbReference type="InterPro" id="IPR036661">
    <property type="entry name" value="Luciferase-like_sf"/>
</dbReference>
<dbReference type="Proteomes" id="UP000542210">
    <property type="component" value="Unassembled WGS sequence"/>
</dbReference>
<dbReference type="RefSeq" id="WP_184881234.1">
    <property type="nucleotide sequence ID" value="NZ_BOOV01000007.1"/>
</dbReference>
<dbReference type="Gene3D" id="3.20.20.30">
    <property type="entry name" value="Luciferase-like domain"/>
    <property type="match status" value="1"/>
</dbReference>
<dbReference type="CDD" id="cd01097">
    <property type="entry name" value="Tetrahydromethanopterin_reductase"/>
    <property type="match status" value="1"/>
</dbReference>